<proteinExistence type="predicted"/>
<reference evidence="2" key="1">
    <citation type="journal article" date="2019" name="Int. J. Syst. Evol. Microbiol.">
        <title>The Global Catalogue of Microorganisms (GCM) 10K type strain sequencing project: providing services to taxonomists for standard genome sequencing and annotation.</title>
        <authorList>
            <consortium name="The Broad Institute Genomics Platform"/>
            <consortium name="The Broad Institute Genome Sequencing Center for Infectious Disease"/>
            <person name="Wu L."/>
            <person name="Ma J."/>
        </authorList>
    </citation>
    <scope>NUCLEOTIDE SEQUENCE [LARGE SCALE GENOMIC DNA]</scope>
    <source>
        <strain evidence="2">ICMP 19430</strain>
    </source>
</reference>
<sequence length="344" mass="38385">MSAGGRLSTLTRTRIAYTGEPYQFALEALKGTHDLPPLLDVTGEQALLESQVMANLSDGGTWSAHPVGISGVRLNRGSPIVVCLDSHVELSRGENYPVAWHASDRLLPYVTGDGQVGGVLGLRISAIRGNELQLTLANTDTRLVLRGITGTRWSDYLDERRRGLATEHAAALWNALELTDYEWHDVQSHPRVRGTEKVIARLGSGLLRRVALFHTSSSAYSTRSWTTGSDWIFELDTRRDVPLDHDTLLNKLSAPVWGLPLHIVKHNCTCDDPPLTNERYMRQCTYELVHDDVPECALQFRFRWVPAAYGKDARRQLERLGSNLGWLNRVLPQNTLRSACKATT</sequence>
<accession>A0ABW2M7P7</accession>
<organism evidence="1 2">
    <name type="scientific">Streptomyces caviscabies</name>
    <dbReference type="NCBI Taxonomy" id="90079"/>
    <lineage>
        <taxon>Bacteria</taxon>
        <taxon>Bacillati</taxon>
        <taxon>Actinomycetota</taxon>
        <taxon>Actinomycetes</taxon>
        <taxon>Kitasatosporales</taxon>
        <taxon>Streptomycetaceae</taxon>
        <taxon>Streptomyces</taxon>
    </lineage>
</organism>
<gene>
    <name evidence="1" type="ORF">ACFQW9_03975</name>
</gene>
<evidence type="ECO:0000313" key="1">
    <source>
        <dbReference type="EMBL" id="MFC7349781.1"/>
    </source>
</evidence>
<comment type="caution">
    <text evidence="1">The sequence shown here is derived from an EMBL/GenBank/DDBJ whole genome shotgun (WGS) entry which is preliminary data.</text>
</comment>
<dbReference type="EMBL" id="JBHTCK010000001">
    <property type="protein sequence ID" value="MFC7349781.1"/>
    <property type="molecule type" value="Genomic_DNA"/>
</dbReference>
<evidence type="ECO:0000313" key="2">
    <source>
        <dbReference type="Proteomes" id="UP001596509"/>
    </source>
</evidence>
<keyword evidence="2" id="KW-1185">Reference proteome</keyword>
<protein>
    <submittedName>
        <fullName evidence="1">Uncharacterized protein</fullName>
    </submittedName>
</protein>
<dbReference type="Proteomes" id="UP001596509">
    <property type="component" value="Unassembled WGS sequence"/>
</dbReference>
<dbReference type="RefSeq" id="WP_319284289.1">
    <property type="nucleotide sequence ID" value="NZ_JBHTCK010000001.1"/>
</dbReference>
<name>A0ABW2M7P7_9ACTN</name>